<dbReference type="EMBL" id="MSCK01000001">
    <property type="protein sequence ID" value="PQJ73626.1"/>
    <property type="molecule type" value="Genomic_DNA"/>
</dbReference>
<sequence length="165" mass="19028">MEKIRNYSEDEYGLFIMSELTKIEDIELTILKGHIFTEFTLNCYLESISTNNDSNFFKENFSYSAKTKLLRLFGELNTNKGELIIKSLNVLNKLRNTIAHSLDVNEQLIVEFLAILRKISPNKGNFNNTDSPILYRLEGGIAFICGIIFSRYCINRNKKTKPNTV</sequence>
<keyword evidence="1" id="KW-0472">Membrane</keyword>
<feature type="transmembrane region" description="Helical" evidence="1">
    <location>
        <begin position="133"/>
        <end position="154"/>
    </location>
</feature>
<accession>A0A2P6CFI3</accession>
<dbReference type="RefSeq" id="WP_105049288.1">
    <property type="nucleotide sequence ID" value="NZ_CP150661.1"/>
</dbReference>
<dbReference type="Proteomes" id="UP000247345">
    <property type="component" value="Unassembled WGS sequence"/>
</dbReference>
<evidence type="ECO:0000256" key="1">
    <source>
        <dbReference type="SAM" id="Phobius"/>
    </source>
</evidence>
<keyword evidence="3" id="KW-1185">Reference proteome</keyword>
<name>A0A2P6CFI3_9FLAO</name>
<gene>
    <name evidence="2" type="ORF">BTO14_10255</name>
</gene>
<proteinExistence type="predicted"/>
<dbReference type="AlphaFoldDB" id="A0A2P6CFI3"/>
<evidence type="ECO:0008006" key="4">
    <source>
        <dbReference type="Google" id="ProtNLM"/>
    </source>
</evidence>
<dbReference type="OrthoDB" id="1435503at2"/>
<evidence type="ECO:0000313" key="2">
    <source>
        <dbReference type="EMBL" id="PQJ73626.1"/>
    </source>
</evidence>
<keyword evidence="1" id="KW-1133">Transmembrane helix</keyword>
<evidence type="ECO:0000313" key="3">
    <source>
        <dbReference type="Proteomes" id="UP000247345"/>
    </source>
</evidence>
<keyword evidence="1" id="KW-0812">Transmembrane</keyword>
<comment type="caution">
    <text evidence="2">The sequence shown here is derived from an EMBL/GenBank/DDBJ whole genome shotgun (WGS) entry which is preliminary data.</text>
</comment>
<organism evidence="2 3">
    <name type="scientific">Polaribacter butkevichii</name>
    <dbReference type="NCBI Taxonomy" id="218490"/>
    <lineage>
        <taxon>Bacteria</taxon>
        <taxon>Pseudomonadati</taxon>
        <taxon>Bacteroidota</taxon>
        <taxon>Flavobacteriia</taxon>
        <taxon>Flavobacteriales</taxon>
        <taxon>Flavobacteriaceae</taxon>
    </lineage>
</organism>
<protein>
    <recommendedName>
        <fullName evidence="4">DUF4145 domain-containing protein</fullName>
    </recommendedName>
</protein>
<reference evidence="2 3" key="1">
    <citation type="submission" date="2016-12" db="EMBL/GenBank/DDBJ databases">
        <title>Trade-off between light-utilization and light-protection in marine flavobacteria.</title>
        <authorList>
            <person name="Kumagai Y."/>
            <person name="Yoshizawa S."/>
            <person name="Kogure K."/>
            <person name="Iwasaki W."/>
        </authorList>
    </citation>
    <scope>NUCLEOTIDE SEQUENCE [LARGE SCALE GENOMIC DNA]</scope>
    <source>
        <strain evidence="2 3">KCTC 12100</strain>
    </source>
</reference>